<proteinExistence type="predicted"/>
<name>A0AAE0MB82_9PEZI</name>
<sequence>MSDTAINLQEIHDTLVAIAFEAGRMIMAANPSDISTGTKMNCMCCLCFHFSPHPMPPLLFLLFLLHRSPFLVSRQPNMI</sequence>
<accession>A0AAE0MB82</accession>
<protein>
    <submittedName>
        <fullName evidence="1">Uncharacterized protein</fullName>
    </submittedName>
</protein>
<dbReference type="EMBL" id="JAUEPO010000004">
    <property type="protein sequence ID" value="KAK3324694.1"/>
    <property type="molecule type" value="Genomic_DNA"/>
</dbReference>
<evidence type="ECO:0000313" key="2">
    <source>
        <dbReference type="Proteomes" id="UP001286456"/>
    </source>
</evidence>
<dbReference type="Proteomes" id="UP001286456">
    <property type="component" value="Unassembled WGS sequence"/>
</dbReference>
<gene>
    <name evidence="1" type="ORF">B0T19DRAFT_236648</name>
</gene>
<organism evidence="1 2">
    <name type="scientific">Cercophora scortea</name>
    <dbReference type="NCBI Taxonomy" id="314031"/>
    <lineage>
        <taxon>Eukaryota</taxon>
        <taxon>Fungi</taxon>
        <taxon>Dikarya</taxon>
        <taxon>Ascomycota</taxon>
        <taxon>Pezizomycotina</taxon>
        <taxon>Sordariomycetes</taxon>
        <taxon>Sordariomycetidae</taxon>
        <taxon>Sordariales</taxon>
        <taxon>Lasiosphaeriaceae</taxon>
        <taxon>Cercophora</taxon>
    </lineage>
</organism>
<reference evidence="1" key="1">
    <citation type="journal article" date="2023" name="Mol. Phylogenet. Evol.">
        <title>Genome-scale phylogeny and comparative genomics of the fungal order Sordariales.</title>
        <authorList>
            <person name="Hensen N."/>
            <person name="Bonometti L."/>
            <person name="Westerberg I."/>
            <person name="Brannstrom I.O."/>
            <person name="Guillou S."/>
            <person name="Cros-Aarteil S."/>
            <person name="Calhoun S."/>
            <person name="Haridas S."/>
            <person name="Kuo A."/>
            <person name="Mondo S."/>
            <person name="Pangilinan J."/>
            <person name="Riley R."/>
            <person name="LaButti K."/>
            <person name="Andreopoulos B."/>
            <person name="Lipzen A."/>
            <person name="Chen C."/>
            <person name="Yan M."/>
            <person name="Daum C."/>
            <person name="Ng V."/>
            <person name="Clum A."/>
            <person name="Steindorff A."/>
            <person name="Ohm R.A."/>
            <person name="Martin F."/>
            <person name="Silar P."/>
            <person name="Natvig D.O."/>
            <person name="Lalanne C."/>
            <person name="Gautier V."/>
            <person name="Ament-Velasquez S.L."/>
            <person name="Kruys A."/>
            <person name="Hutchinson M.I."/>
            <person name="Powell A.J."/>
            <person name="Barry K."/>
            <person name="Miller A.N."/>
            <person name="Grigoriev I.V."/>
            <person name="Debuchy R."/>
            <person name="Gladieux P."/>
            <person name="Hiltunen Thoren M."/>
            <person name="Johannesson H."/>
        </authorList>
    </citation>
    <scope>NUCLEOTIDE SEQUENCE</scope>
    <source>
        <strain evidence="1">SMH4131-1</strain>
    </source>
</reference>
<evidence type="ECO:0000313" key="1">
    <source>
        <dbReference type="EMBL" id="KAK3324694.1"/>
    </source>
</evidence>
<keyword evidence="2" id="KW-1185">Reference proteome</keyword>
<comment type="caution">
    <text evidence="1">The sequence shown here is derived from an EMBL/GenBank/DDBJ whole genome shotgun (WGS) entry which is preliminary data.</text>
</comment>
<dbReference type="AlphaFoldDB" id="A0AAE0MB82"/>
<reference evidence="1" key="2">
    <citation type="submission" date="2023-06" db="EMBL/GenBank/DDBJ databases">
        <authorList>
            <consortium name="Lawrence Berkeley National Laboratory"/>
            <person name="Haridas S."/>
            <person name="Hensen N."/>
            <person name="Bonometti L."/>
            <person name="Westerberg I."/>
            <person name="Brannstrom I.O."/>
            <person name="Guillou S."/>
            <person name="Cros-Aarteil S."/>
            <person name="Calhoun S."/>
            <person name="Kuo A."/>
            <person name="Mondo S."/>
            <person name="Pangilinan J."/>
            <person name="Riley R."/>
            <person name="Labutti K."/>
            <person name="Andreopoulos B."/>
            <person name="Lipzen A."/>
            <person name="Chen C."/>
            <person name="Yanf M."/>
            <person name="Daum C."/>
            <person name="Ng V."/>
            <person name="Clum A."/>
            <person name="Steindorff A."/>
            <person name="Ohm R."/>
            <person name="Martin F."/>
            <person name="Silar P."/>
            <person name="Natvig D."/>
            <person name="Lalanne C."/>
            <person name="Gautier V."/>
            <person name="Ament-Velasquez S.L."/>
            <person name="Kruys A."/>
            <person name="Hutchinson M.I."/>
            <person name="Powell A.J."/>
            <person name="Barry K."/>
            <person name="Miller A.N."/>
            <person name="Grigoriev I.V."/>
            <person name="Debuchy R."/>
            <person name="Gladieux P."/>
            <person name="Thoren M.H."/>
            <person name="Johannesson H."/>
        </authorList>
    </citation>
    <scope>NUCLEOTIDE SEQUENCE</scope>
    <source>
        <strain evidence="1">SMH4131-1</strain>
    </source>
</reference>